<evidence type="ECO:0000313" key="1">
    <source>
        <dbReference type="EMBL" id="BDW85647.1"/>
    </source>
</evidence>
<dbReference type="AlphaFoldDB" id="A0AA48KIC2"/>
<proteinExistence type="predicted"/>
<accession>A0AA48KIC2</accession>
<evidence type="ECO:0000313" key="2">
    <source>
        <dbReference type="Proteomes" id="UP001337723"/>
    </source>
</evidence>
<keyword evidence="2" id="KW-1185">Reference proteome</keyword>
<dbReference type="Proteomes" id="UP001337723">
    <property type="component" value="Chromosome"/>
</dbReference>
<dbReference type="RefSeq" id="WP_338271452.1">
    <property type="nucleotide sequence ID" value="NZ_AP027266.1"/>
</dbReference>
<dbReference type="InterPro" id="IPR036425">
    <property type="entry name" value="MoaB/Mog-like_dom_sf"/>
</dbReference>
<name>A0AA48KIC2_9RHOB</name>
<gene>
    <name evidence="1" type="ORF">MACH21_18240</name>
</gene>
<reference evidence="1 2" key="1">
    <citation type="submission" date="2023-01" db="EMBL/GenBank/DDBJ databases">
        <title>Complete genome sequence of Roseicyclus marinus strain Dej080120_10.</title>
        <authorList>
            <person name="Ueki S."/>
            <person name="Maruyama F."/>
        </authorList>
    </citation>
    <scope>NUCLEOTIDE SEQUENCE [LARGE SCALE GENOMIC DNA]</scope>
    <source>
        <strain evidence="1 2">Dej080120_10</strain>
    </source>
</reference>
<dbReference type="KEGG" id="rmai:MACH21_18240"/>
<protein>
    <submittedName>
        <fullName evidence="1">Molybdopterin biosynthesis protein</fullName>
    </submittedName>
</protein>
<dbReference type="EMBL" id="AP027266">
    <property type="protein sequence ID" value="BDW85647.1"/>
    <property type="molecule type" value="Genomic_DNA"/>
</dbReference>
<dbReference type="Gene3D" id="3.40.980.10">
    <property type="entry name" value="MoaB/Mog-like domain"/>
    <property type="match status" value="1"/>
</dbReference>
<sequence length="337" mass="33651">MRFGPVSLEEAEGAVLAHAIALPGGKLKKGRVLSGPDVAALAAAGLGQVIVARLDAGDVDEDRAAARLAAALVPDPEAAGLRIEAPFTGRVNIRATGPGVIALDAGAIARLNAVDPMITLATVPEWQRVTAGTMVGTVKIIAYGVAEAALEAACAAGRGAIARRGPVCGAADLIVTETAPGLAGAEDKGIRAVWDRVARLGLSEGALRIVAHEAGAVAEAIAASRAGMVLVLTGSATSDIADVVPSGIVAAGGEVIRFGMPVDPGNLLVLGRIGARPVIGLPGCARSPALNGADWVLERVACGVAVTGADIAAMGVGGLLKEIPTRPQPRDRKITPP</sequence>
<dbReference type="CDD" id="cd03522">
    <property type="entry name" value="MoeA_like"/>
    <property type="match status" value="1"/>
</dbReference>
<organism evidence="1 2">
    <name type="scientific">Roseicyclus marinus</name>
    <dbReference type="NCBI Taxonomy" id="2161673"/>
    <lineage>
        <taxon>Bacteria</taxon>
        <taxon>Pseudomonadati</taxon>
        <taxon>Pseudomonadota</taxon>
        <taxon>Alphaproteobacteria</taxon>
        <taxon>Rhodobacterales</taxon>
        <taxon>Roseobacteraceae</taxon>
        <taxon>Roseicyclus</taxon>
    </lineage>
</organism>
<dbReference type="SUPFAM" id="SSF53218">
    <property type="entry name" value="Molybdenum cofactor biosynthesis proteins"/>
    <property type="match status" value="1"/>
</dbReference>